<dbReference type="EMBL" id="CP050177">
    <property type="protein sequence ID" value="QIQ01359.1"/>
    <property type="molecule type" value="Genomic_DNA"/>
</dbReference>
<dbReference type="GO" id="GO:0003700">
    <property type="term" value="F:DNA-binding transcription factor activity"/>
    <property type="evidence" value="ECO:0007669"/>
    <property type="project" value="TreeGrafter"/>
</dbReference>
<sequence>MGISLMASGLRERGKTKRRTAIIRAAHELFGERGYAATTIADIAERAEVAPRTVTGYFPSKEEIALVRFTEAADRLAHAFRNHKPDESALDVLTAWLLSKHDSDDPDGIRALTRRMYKTNPNLRALRAARMEEAVALGAEALAKELGISPGDITARIASAAAAAIAIDILDNTPDDELDDAVATVRVFLQAGLGALTARRRGGEST</sequence>
<dbReference type="Gene3D" id="1.10.357.10">
    <property type="entry name" value="Tetracycline Repressor, domain 2"/>
    <property type="match status" value="1"/>
</dbReference>
<dbReference type="InterPro" id="IPR009057">
    <property type="entry name" value="Homeodomain-like_sf"/>
</dbReference>
<dbReference type="InterPro" id="IPR001647">
    <property type="entry name" value="HTH_TetR"/>
</dbReference>
<dbReference type="InterPro" id="IPR023772">
    <property type="entry name" value="DNA-bd_HTH_TetR-type_CS"/>
</dbReference>
<keyword evidence="3" id="KW-0804">Transcription</keyword>
<dbReference type="Gene3D" id="1.10.10.60">
    <property type="entry name" value="Homeodomain-like"/>
    <property type="match status" value="1"/>
</dbReference>
<dbReference type="PROSITE" id="PS01081">
    <property type="entry name" value="HTH_TETR_1"/>
    <property type="match status" value="1"/>
</dbReference>
<keyword evidence="1" id="KW-0805">Transcription regulation</keyword>
<feature type="DNA-binding region" description="H-T-H motif" evidence="4">
    <location>
        <begin position="39"/>
        <end position="58"/>
    </location>
</feature>
<dbReference type="GO" id="GO:0000976">
    <property type="term" value="F:transcription cis-regulatory region binding"/>
    <property type="evidence" value="ECO:0007669"/>
    <property type="project" value="TreeGrafter"/>
</dbReference>
<dbReference type="PRINTS" id="PR00455">
    <property type="entry name" value="HTHTETR"/>
</dbReference>
<dbReference type="Pfam" id="PF00440">
    <property type="entry name" value="TetR_N"/>
    <property type="match status" value="1"/>
</dbReference>
<evidence type="ECO:0000256" key="3">
    <source>
        <dbReference type="ARBA" id="ARBA00023163"/>
    </source>
</evidence>
<reference evidence="6 7" key="1">
    <citation type="submission" date="2020-03" db="EMBL/GenBank/DDBJ databases">
        <title>A novel species.</title>
        <authorList>
            <person name="Gao J."/>
        </authorList>
    </citation>
    <scope>NUCLEOTIDE SEQUENCE [LARGE SCALE GENOMIC DNA]</scope>
    <source>
        <strain evidence="6 7">QMT-12</strain>
    </source>
</reference>
<dbReference type="PROSITE" id="PS50977">
    <property type="entry name" value="HTH_TETR_2"/>
    <property type="match status" value="1"/>
</dbReference>
<evidence type="ECO:0000256" key="2">
    <source>
        <dbReference type="ARBA" id="ARBA00023125"/>
    </source>
</evidence>
<evidence type="ECO:0000313" key="7">
    <source>
        <dbReference type="Proteomes" id="UP000501179"/>
    </source>
</evidence>
<protein>
    <submittedName>
        <fullName evidence="6">TetR/AcrR family transcriptional regulator</fullName>
    </submittedName>
</protein>
<accession>A0A6G9GTG7</accession>
<evidence type="ECO:0000256" key="1">
    <source>
        <dbReference type="ARBA" id="ARBA00023015"/>
    </source>
</evidence>
<feature type="domain" description="HTH tetR-type" evidence="5">
    <location>
        <begin position="16"/>
        <end position="76"/>
    </location>
</feature>
<keyword evidence="7" id="KW-1185">Reference proteome</keyword>
<keyword evidence="2 4" id="KW-0238">DNA-binding</keyword>
<proteinExistence type="predicted"/>
<evidence type="ECO:0000313" key="6">
    <source>
        <dbReference type="EMBL" id="QIQ01359.1"/>
    </source>
</evidence>
<dbReference type="AlphaFoldDB" id="A0A6G9GTG7"/>
<dbReference type="PANTHER" id="PTHR30055:SF234">
    <property type="entry name" value="HTH-TYPE TRANSCRIPTIONAL REGULATOR BETI"/>
    <property type="match status" value="1"/>
</dbReference>
<evidence type="ECO:0000259" key="5">
    <source>
        <dbReference type="PROSITE" id="PS50977"/>
    </source>
</evidence>
<evidence type="ECO:0000256" key="4">
    <source>
        <dbReference type="PROSITE-ProRule" id="PRU00335"/>
    </source>
</evidence>
<dbReference type="InterPro" id="IPR050109">
    <property type="entry name" value="HTH-type_TetR-like_transc_reg"/>
</dbReference>
<gene>
    <name evidence="6" type="ORF">HA039_02765</name>
</gene>
<dbReference type="PANTHER" id="PTHR30055">
    <property type="entry name" value="HTH-TYPE TRANSCRIPTIONAL REGULATOR RUTR"/>
    <property type="match status" value="1"/>
</dbReference>
<dbReference type="KEGG" id="slia:HA039_02765"/>
<name>A0A6G9GTG7_9ACTN</name>
<dbReference type="Proteomes" id="UP000501179">
    <property type="component" value="Chromosome"/>
</dbReference>
<organism evidence="6 7">
    <name type="scientific">Streptomyces liangshanensis</name>
    <dbReference type="NCBI Taxonomy" id="2717324"/>
    <lineage>
        <taxon>Bacteria</taxon>
        <taxon>Bacillati</taxon>
        <taxon>Actinomycetota</taxon>
        <taxon>Actinomycetes</taxon>
        <taxon>Kitasatosporales</taxon>
        <taxon>Streptomycetaceae</taxon>
        <taxon>Streptomyces</taxon>
    </lineage>
</organism>
<dbReference type="SUPFAM" id="SSF46689">
    <property type="entry name" value="Homeodomain-like"/>
    <property type="match status" value="1"/>
</dbReference>